<comment type="caution">
    <text evidence="2">The sequence shown here is derived from an EMBL/GenBank/DDBJ whole genome shotgun (WGS) entry which is preliminary data.</text>
</comment>
<protein>
    <submittedName>
        <fullName evidence="2">Uncharacterized protein</fullName>
    </submittedName>
</protein>
<dbReference type="EMBL" id="JADBJN010000002">
    <property type="protein sequence ID" value="KAG5676632.1"/>
    <property type="molecule type" value="Genomic_DNA"/>
</dbReference>
<feature type="signal peptide" evidence="1">
    <location>
        <begin position="1"/>
        <end position="19"/>
    </location>
</feature>
<proteinExistence type="predicted"/>
<feature type="chain" id="PRO_5039941613" evidence="1">
    <location>
        <begin position="20"/>
        <end position="91"/>
    </location>
</feature>
<dbReference type="AlphaFoldDB" id="A0A9J6C442"/>
<organism evidence="2 3">
    <name type="scientific">Polypedilum vanderplanki</name>
    <name type="common">Sleeping chironomid midge</name>
    <dbReference type="NCBI Taxonomy" id="319348"/>
    <lineage>
        <taxon>Eukaryota</taxon>
        <taxon>Metazoa</taxon>
        <taxon>Ecdysozoa</taxon>
        <taxon>Arthropoda</taxon>
        <taxon>Hexapoda</taxon>
        <taxon>Insecta</taxon>
        <taxon>Pterygota</taxon>
        <taxon>Neoptera</taxon>
        <taxon>Endopterygota</taxon>
        <taxon>Diptera</taxon>
        <taxon>Nematocera</taxon>
        <taxon>Chironomoidea</taxon>
        <taxon>Chironomidae</taxon>
        <taxon>Chironominae</taxon>
        <taxon>Polypedilum</taxon>
        <taxon>Polypedilum</taxon>
    </lineage>
</organism>
<name>A0A9J6C442_POLVA</name>
<gene>
    <name evidence="2" type="ORF">PVAND_006452</name>
</gene>
<evidence type="ECO:0000256" key="1">
    <source>
        <dbReference type="SAM" id="SignalP"/>
    </source>
</evidence>
<dbReference type="Proteomes" id="UP001107558">
    <property type="component" value="Chromosome 2"/>
</dbReference>
<reference evidence="2" key="1">
    <citation type="submission" date="2021-03" db="EMBL/GenBank/DDBJ databases">
        <title>Chromosome level genome of the anhydrobiotic midge Polypedilum vanderplanki.</title>
        <authorList>
            <person name="Yoshida Y."/>
            <person name="Kikawada T."/>
            <person name="Gusev O."/>
        </authorList>
    </citation>
    <scope>NUCLEOTIDE SEQUENCE</scope>
    <source>
        <strain evidence="2">NIAS01</strain>
        <tissue evidence="2">Whole body or cell culture</tissue>
    </source>
</reference>
<sequence>MKFIWIFLFVIYVITLAMGAVKPEKGLNLAITTKAPAKIKADLTTTKATPMTTKTVKIIPTKSLLTTTAKLTSTVASTTKTATKTTTKSQG</sequence>
<keyword evidence="3" id="KW-1185">Reference proteome</keyword>
<keyword evidence="1" id="KW-0732">Signal</keyword>
<evidence type="ECO:0000313" key="2">
    <source>
        <dbReference type="EMBL" id="KAG5676632.1"/>
    </source>
</evidence>
<accession>A0A9J6C442</accession>
<evidence type="ECO:0000313" key="3">
    <source>
        <dbReference type="Proteomes" id="UP001107558"/>
    </source>
</evidence>